<reference evidence="2" key="1">
    <citation type="submission" date="2018-02" db="EMBL/GenBank/DDBJ databases">
        <authorList>
            <person name="Cohen D.B."/>
            <person name="Kent A.D."/>
        </authorList>
    </citation>
    <scope>NUCLEOTIDE SEQUENCE</scope>
</reference>
<protein>
    <submittedName>
        <fullName evidence="2">Uncharacterized protein</fullName>
    </submittedName>
</protein>
<organism evidence="2">
    <name type="scientific">Fagus sylvatica</name>
    <name type="common">Beechnut</name>
    <dbReference type="NCBI Taxonomy" id="28930"/>
    <lineage>
        <taxon>Eukaryota</taxon>
        <taxon>Viridiplantae</taxon>
        <taxon>Streptophyta</taxon>
        <taxon>Embryophyta</taxon>
        <taxon>Tracheophyta</taxon>
        <taxon>Spermatophyta</taxon>
        <taxon>Magnoliopsida</taxon>
        <taxon>eudicotyledons</taxon>
        <taxon>Gunneridae</taxon>
        <taxon>Pentapetalae</taxon>
        <taxon>rosids</taxon>
        <taxon>fabids</taxon>
        <taxon>Fagales</taxon>
        <taxon>Fagaceae</taxon>
        <taxon>Fagus</taxon>
    </lineage>
</organism>
<feature type="region of interest" description="Disordered" evidence="1">
    <location>
        <begin position="1"/>
        <end position="54"/>
    </location>
</feature>
<gene>
    <name evidence="2" type="ORF">FSB_LOCUS54967</name>
</gene>
<feature type="compositionally biased region" description="Basic and acidic residues" evidence="1">
    <location>
        <begin position="7"/>
        <end position="35"/>
    </location>
</feature>
<evidence type="ECO:0000256" key="1">
    <source>
        <dbReference type="SAM" id="MobiDB-lite"/>
    </source>
</evidence>
<accession>A0A2N9IRT3</accession>
<evidence type="ECO:0000313" key="2">
    <source>
        <dbReference type="EMBL" id="SPD27085.1"/>
    </source>
</evidence>
<dbReference type="EMBL" id="OIVN01006179">
    <property type="protein sequence ID" value="SPD27085.1"/>
    <property type="molecule type" value="Genomic_DNA"/>
</dbReference>
<dbReference type="AlphaFoldDB" id="A0A2N9IRT3"/>
<proteinExistence type="predicted"/>
<name>A0A2N9IRT3_FAGSY</name>
<sequence>MWTWPQERLKSREGAREEEGQKPDLRFAVLRREGETETDESLNQRQRRCTHNTMNLPFDRSGDWRIPF</sequence>